<dbReference type="HOGENOM" id="CLU_1019524_0_0_1"/>
<dbReference type="Proteomes" id="UP000000560">
    <property type="component" value="Chromosome II"/>
</dbReference>
<keyword evidence="2" id="KW-1185">Reference proteome</keyword>
<sequence>MVVPSPESSNLLVPFPPGSGGDYHDGPLLNVHDPTVPIHHGKGPIPRDAQTASILPFAFSLGDYQDEPDSQVAARDGEGHEPYLNVHGPTIPILPEDVDVTVNLTPRDEEGKELDTSKFDGHCRVNGDCNVGSFCIANWCTAALELDDGTLVLPPRDLVGEDFEHLTVGNVFRDGMEWMGSLLVRKYQVSGVYEPPSIQSVTMRGNGGARRPSYIPTISNLARVFSRGAILIGKRQEMGLCFYNNLTLVSEEAALLRPIHALQRAKSGQRSYP</sequence>
<dbReference type="AlphaFoldDB" id="Q5B6D7"/>
<proteinExistence type="predicted"/>
<evidence type="ECO:0000313" key="1">
    <source>
        <dbReference type="EMBL" id="CBF75154.1"/>
    </source>
</evidence>
<dbReference type="KEGG" id="ani:ANIA_03893"/>
<dbReference type="GeneID" id="2873318"/>
<accession>C8V6B5</accession>
<dbReference type="OMA" id="GEGHEPY"/>
<protein>
    <submittedName>
        <fullName evidence="1">Uncharacterized protein</fullName>
    </submittedName>
</protein>
<reference evidence="2" key="1">
    <citation type="journal article" date="2005" name="Nature">
        <title>Sequencing of Aspergillus nidulans and comparative analysis with A. fumigatus and A. oryzae.</title>
        <authorList>
            <person name="Galagan J.E."/>
            <person name="Calvo S.E."/>
            <person name="Cuomo C."/>
            <person name="Ma L.J."/>
            <person name="Wortman J.R."/>
            <person name="Batzoglou S."/>
            <person name="Lee S.I."/>
            <person name="Basturkmen M."/>
            <person name="Spevak C.C."/>
            <person name="Clutterbuck J."/>
            <person name="Kapitonov V."/>
            <person name="Jurka J."/>
            <person name="Scazzocchio C."/>
            <person name="Farman M."/>
            <person name="Butler J."/>
            <person name="Purcell S."/>
            <person name="Harris S."/>
            <person name="Braus G.H."/>
            <person name="Draht O."/>
            <person name="Busch S."/>
            <person name="D'Enfert C."/>
            <person name="Bouchier C."/>
            <person name="Goldman G.H."/>
            <person name="Bell-Pedersen D."/>
            <person name="Griffiths-Jones S."/>
            <person name="Doonan J.H."/>
            <person name="Yu J."/>
            <person name="Vienken K."/>
            <person name="Pain A."/>
            <person name="Freitag M."/>
            <person name="Selker E.U."/>
            <person name="Archer D.B."/>
            <person name="Penalva M.A."/>
            <person name="Oakley B.R."/>
            <person name="Momany M."/>
            <person name="Tanaka T."/>
            <person name="Kumagai T."/>
            <person name="Asai K."/>
            <person name="Machida M."/>
            <person name="Nierman W.C."/>
            <person name="Denning D.W."/>
            <person name="Caddick M."/>
            <person name="Hynes M."/>
            <person name="Paoletti M."/>
            <person name="Fischer R."/>
            <person name="Miller B."/>
            <person name="Dyer P."/>
            <person name="Sachs M.S."/>
            <person name="Osmani S.A."/>
            <person name="Birren B.W."/>
        </authorList>
    </citation>
    <scope>NUCLEOTIDE SEQUENCE [LARGE SCALE GENOMIC DNA]</scope>
    <source>
        <strain evidence="2">FGSC A4 / ATCC 38163 / CBS 112.46 / NRRL 194 / M139</strain>
    </source>
</reference>
<dbReference type="RefSeq" id="XP_661497.1">
    <property type="nucleotide sequence ID" value="XM_656405.1"/>
</dbReference>
<reference evidence="2" key="2">
    <citation type="journal article" date="2009" name="Fungal Genet. Biol.">
        <title>The 2008 update of the Aspergillus nidulans genome annotation: a community effort.</title>
        <authorList>
            <person name="Wortman J.R."/>
            <person name="Gilsenan J.M."/>
            <person name="Joardar V."/>
            <person name="Deegan J."/>
            <person name="Clutterbuck J."/>
            <person name="Andersen M.R."/>
            <person name="Archer D."/>
            <person name="Bencina M."/>
            <person name="Braus G."/>
            <person name="Coutinho P."/>
            <person name="von Dohren H."/>
            <person name="Doonan J."/>
            <person name="Driessen A.J."/>
            <person name="Durek P."/>
            <person name="Espeso E."/>
            <person name="Fekete E."/>
            <person name="Flipphi M."/>
            <person name="Estrada C.G."/>
            <person name="Geysens S."/>
            <person name="Goldman G."/>
            <person name="de Groot P.W."/>
            <person name="Hansen K."/>
            <person name="Harris S.D."/>
            <person name="Heinekamp T."/>
            <person name="Helmstaedt K."/>
            <person name="Henrissat B."/>
            <person name="Hofmann G."/>
            <person name="Homan T."/>
            <person name="Horio T."/>
            <person name="Horiuchi H."/>
            <person name="James S."/>
            <person name="Jones M."/>
            <person name="Karaffa L."/>
            <person name="Karanyi Z."/>
            <person name="Kato M."/>
            <person name="Keller N."/>
            <person name="Kelly D.E."/>
            <person name="Kiel J.A."/>
            <person name="Kim J.M."/>
            <person name="van der Klei I.J."/>
            <person name="Klis F.M."/>
            <person name="Kovalchuk A."/>
            <person name="Krasevec N."/>
            <person name="Kubicek C.P."/>
            <person name="Liu B."/>
            <person name="Maccabe A."/>
            <person name="Meyer V."/>
            <person name="Mirabito P."/>
            <person name="Miskei M."/>
            <person name="Mos M."/>
            <person name="Mullins J."/>
            <person name="Nelson D.R."/>
            <person name="Nielsen J."/>
            <person name="Oakley B.R."/>
            <person name="Osmani S.A."/>
            <person name="Pakula T."/>
            <person name="Paszewski A."/>
            <person name="Paulsen I."/>
            <person name="Pilsyk S."/>
            <person name="Pocsi I."/>
            <person name="Punt P.J."/>
            <person name="Ram A.F."/>
            <person name="Ren Q."/>
            <person name="Robellet X."/>
            <person name="Robson G."/>
            <person name="Seiboth B."/>
            <person name="van Solingen P."/>
            <person name="Specht T."/>
            <person name="Sun J."/>
            <person name="Taheri-Talesh N."/>
            <person name="Takeshita N."/>
            <person name="Ussery D."/>
            <person name="vanKuyk P.A."/>
            <person name="Visser H."/>
            <person name="van de Vondervoort P.J."/>
            <person name="de Vries R.P."/>
            <person name="Walton J."/>
            <person name="Xiang X."/>
            <person name="Xiong Y."/>
            <person name="Zeng A.P."/>
            <person name="Brandt B.W."/>
            <person name="Cornell M.J."/>
            <person name="van den Hondel C.A."/>
            <person name="Visser J."/>
            <person name="Oliver S.G."/>
            <person name="Turner G."/>
        </authorList>
    </citation>
    <scope>GENOME REANNOTATION</scope>
    <source>
        <strain evidence="2">FGSC A4 / ATCC 38163 / CBS 112.46 / NRRL 194 / M139</strain>
    </source>
</reference>
<accession>Q5B6D7</accession>
<dbReference type="EMBL" id="BN001302">
    <property type="protein sequence ID" value="CBF75154.1"/>
    <property type="molecule type" value="Genomic_DNA"/>
</dbReference>
<evidence type="ECO:0000313" key="2">
    <source>
        <dbReference type="Proteomes" id="UP000000560"/>
    </source>
</evidence>
<name>Q5B6D7_EMENI</name>
<organism evidence="1 2">
    <name type="scientific">Emericella nidulans (strain FGSC A4 / ATCC 38163 / CBS 112.46 / NRRL 194 / M139)</name>
    <name type="common">Aspergillus nidulans</name>
    <dbReference type="NCBI Taxonomy" id="227321"/>
    <lineage>
        <taxon>Eukaryota</taxon>
        <taxon>Fungi</taxon>
        <taxon>Dikarya</taxon>
        <taxon>Ascomycota</taxon>
        <taxon>Pezizomycotina</taxon>
        <taxon>Eurotiomycetes</taxon>
        <taxon>Eurotiomycetidae</taxon>
        <taxon>Eurotiales</taxon>
        <taxon>Aspergillaceae</taxon>
        <taxon>Aspergillus</taxon>
        <taxon>Aspergillus subgen. Nidulantes</taxon>
    </lineage>
</organism>
<gene>
    <name evidence="1" type="ORF">ANIA_03893</name>
</gene>
<dbReference type="InParanoid" id="Q5B6D7"/>